<evidence type="ECO:0000256" key="1">
    <source>
        <dbReference type="SAM" id="Coils"/>
    </source>
</evidence>
<gene>
    <name evidence="2" type="ORF">FB465_2107</name>
</gene>
<dbReference type="RefSeq" id="WP_145789671.1">
    <property type="nucleotide sequence ID" value="NZ_BAAABR010000089.1"/>
</dbReference>
<dbReference type="AlphaFoldDB" id="A0A561ENE3"/>
<protein>
    <submittedName>
        <fullName evidence="2">Uncharacterized protein</fullName>
    </submittedName>
</protein>
<proteinExistence type="predicted"/>
<feature type="coiled-coil region" evidence="1">
    <location>
        <begin position="101"/>
        <end position="153"/>
    </location>
</feature>
<keyword evidence="1" id="KW-0175">Coiled coil</keyword>
<sequence length="158" mass="17589">MDTATTWLRPEFKGRESELIQLAAAADLVGVTRSTVSNWAARHANFPRIVLLTGSLRKRSKFVVREEFLAFAQQQLNKPRRGGGRQSAPHRPKAVIRASQVENLERQVARLTELADRRAQAAVHSRAALHTARQKLQDARAALAAEVEAVQKIIRPAD</sequence>
<name>A0A561ENE3_9ACTN</name>
<accession>A0A561ENE3</accession>
<comment type="caution">
    <text evidence="2">The sequence shown here is derived from an EMBL/GenBank/DDBJ whole genome shotgun (WGS) entry which is preliminary data.</text>
</comment>
<evidence type="ECO:0000313" key="2">
    <source>
        <dbReference type="EMBL" id="TWE17102.1"/>
    </source>
</evidence>
<dbReference type="EMBL" id="VIVR01000001">
    <property type="protein sequence ID" value="TWE17102.1"/>
    <property type="molecule type" value="Genomic_DNA"/>
</dbReference>
<organism evidence="2 3">
    <name type="scientific">Kitasatospora atroaurantiaca</name>
    <dbReference type="NCBI Taxonomy" id="285545"/>
    <lineage>
        <taxon>Bacteria</taxon>
        <taxon>Bacillati</taxon>
        <taxon>Actinomycetota</taxon>
        <taxon>Actinomycetes</taxon>
        <taxon>Kitasatosporales</taxon>
        <taxon>Streptomycetaceae</taxon>
        <taxon>Kitasatospora</taxon>
    </lineage>
</organism>
<dbReference type="Proteomes" id="UP000318416">
    <property type="component" value="Unassembled WGS sequence"/>
</dbReference>
<dbReference type="OrthoDB" id="4178868at2"/>
<keyword evidence="3" id="KW-1185">Reference proteome</keyword>
<evidence type="ECO:0000313" key="3">
    <source>
        <dbReference type="Proteomes" id="UP000318416"/>
    </source>
</evidence>
<reference evidence="2 3" key="1">
    <citation type="submission" date="2019-06" db="EMBL/GenBank/DDBJ databases">
        <title>Sequencing the genomes of 1000 actinobacteria strains.</title>
        <authorList>
            <person name="Klenk H.-P."/>
        </authorList>
    </citation>
    <scope>NUCLEOTIDE SEQUENCE [LARGE SCALE GENOMIC DNA]</scope>
    <source>
        <strain evidence="2 3">DSM 41649</strain>
    </source>
</reference>